<dbReference type="InterPro" id="IPR002104">
    <property type="entry name" value="Integrase_catalytic"/>
</dbReference>
<feature type="domain" description="Tyr recombinase" evidence="4">
    <location>
        <begin position="114"/>
        <end position="316"/>
    </location>
</feature>
<keyword evidence="1 3" id="KW-0238">DNA-binding</keyword>
<proteinExistence type="predicted"/>
<dbReference type="AlphaFoldDB" id="A0A8T3VDJ2"/>
<dbReference type="Pfam" id="PF00589">
    <property type="entry name" value="Phage_integrase"/>
    <property type="match status" value="1"/>
</dbReference>
<dbReference type="EMBL" id="SUTE01000042">
    <property type="protein sequence ID" value="MBE6505252.1"/>
    <property type="molecule type" value="Genomic_DNA"/>
</dbReference>
<dbReference type="GO" id="GO:0006310">
    <property type="term" value="P:DNA recombination"/>
    <property type="evidence" value="ECO:0007669"/>
    <property type="project" value="UniProtKB-KW"/>
</dbReference>
<sequence length="390" mass="46212">MNIDNESFLDDFAMERNITEASLKTYQSAVKQYSNFTQKTMGELIVEAEKEEDEGVRWKNRTLKHRLLSFRTYLYKNYLKTTAQSYFRLIQTLYRHYEIEIQKLPPVSQKNTNENTPVVYSDLPDEKLIEKILLSTNTLGRALIFFMLSSGCARTETANITIGDYLEATKEYHNCDNIYDALEKMANMENIIPTFHILRQKTKKYYYTFCSAEASNSINLYLMNYNGELKNKDRLFHSKPKYISDFFIKINNTFNLGKRGTYNRFRPHMLRKFHASRLRNDGMSMDIVDSLQGRSKNNVHRAYFLDSIENLKQEYINHMSCLLIEWNGKNLTYKSQEYLELEKENIVLQKENKEKTRQLETMSSRLTNIEKFVFQGLTKKDIAEMELWID</sequence>
<gene>
    <name evidence="6" type="ORF">E7Z73_05870</name>
</gene>
<dbReference type="GO" id="GO:0015074">
    <property type="term" value="P:DNA integration"/>
    <property type="evidence" value="ECO:0007669"/>
    <property type="project" value="InterPro"/>
</dbReference>
<reference evidence="6" key="1">
    <citation type="submission" date="2019-04" db="EMBL/GenBank/DDBJ databases">
        <title>Evolution of Biomass-Degrading Anaerobic Consortia Revealed by Metagenomics.</title>
        <authorList>
            <person name="Peng X."/>
        </authorList>
    </citation>
    <scope>NUCLEOTIDE SEQUENCE</scope>
    <source>
        <strain evidence="6">SIG12</strain>
    </source>
</reference>
<dbReference type="PROSITE" id="PS51900">
    <property type="entry name" value="CB"/>
    <property type="match status" value="1"/>
</dbReference>
<dbReference type="InterPro" id="IPR044068">
    <property type="entry name" value="CB"/>
</dbReference>
<feature type="domain" description="Core-binding (CB)" evidence="5">
    <location>
        <begin position="1"/>
        <end position="98"/>
    </location>
</feature>
<evidence type="ECO:0000259" key="5">
    <source>
        <dbReference type="PROSITE" id="PS51900"/>
    </source>
</evidence>
<keyword evidence="2" id="KW-0233">DNA recombination</keyword>
<evidence type="ECO:0000256" key="2">
    <source>
        <dbReference type="ARBA" id="ARBA00023172"/>
    </source>
</evidence>
<dbReference type="Gene3D" id="1.10.443.10">
    <property type="entry name" value="Intergrase catalytic core"/>
    <property type="match status" value="1"/>
</dbReference>
<evidence type="ECO:0000256" key="1">
    <source>
        <dbReference type="ARBA" id="ARBA00023125"/>
    </source>
</evidence>
<evidence type="ECO:0000259" key="4">
    <source>
        <dbReference type="PROSITE" id="PS51898"/>
    </source>
</evidence>
<dbReference type="InterPro" id="IPR013762">
    <property type="entry name" value="Integrase-like_cat_sf"/>
</dbReference>
<comment type="caution">
    <text evidence="6">The sequence shown here is derived from an EMBL/GenBank/DDBJ whole genome shotgun (WGS) entry which is preliminary data.</text>
</comment>
<evidence type="ECO:0000256" key="3">
    <source>
        <dbReference type="PROSITE-ProRule" id="PRU01248"/>
    </source>
</evidence>
<dbReference type="PROSITE" id="PS51898">
    <property type="entry name" value="TYR_RECOMBINASE"/>
    <property type="match status" value="1"/>
</dbReference>
<evidence type="ECO:0000313" key="6">
    <source>
        <dbReference type="EMBL" id="MBE6505252.1"/>
    </source>
</evidence>
<organism evidence="6 7">
    <name type="scientific">Methanobrevibacter millerae</name>
    <dbReference type="NCBI Taxonomy" id="230361"/>
    <lineage>
        <taxon>Archaea</taxon>
        <taxon>Methanobacteriati</taxon>
        <taxon>Methanobacteriota</taxon>
        <taxon>Methanomada group</taxon>
        <taxon>Methanobacteria</taxon>
        <taxon>Methanobacteriales</taxon>
        <taxon>Methanobacteriaceae</taxon>
        <taxon>Methanobrevibacter</taxon>
    </lineage>
</organism>
<dbReference type="SUPFAM" id="SSF56349">
    <property type="entry name" value="DNA breaking-rejoining enzymes"/>
    <property type="match status" value="1"/>
</dbReference>
<name>A0A8T3VDJ2_9EURY</name>
<dbReference type="RefSeq" id="WP_303736893.1">
    <property type="nucleotide sequence ID" value="NZ_SUTE01000042.1"/>
</dbReference>
<protein>
    <submittedName>
        <fullName evidence="6">Site-specific integrase</fullName>
    </submittedName>
</protein>
<accession>A0A8T3VDJ2</accession>
<dbReference type="InterPro" id="IPR011010">
    <property type="entry name" value="DNA_brk_join_enz"/>
</dbReference>
<dbReference type="Proteomes" id="UP000762703">
    <property type="component" value="Unassembled WGS sequence"/>
</dbReference>
<dbReference type="GO" id="GO:0003677">
    <property type="term" value="F:DNA binding"/>
    <property type="evidence" value="ECO:0007669"/>
    <property type="project" value="UniProtKB-UniRule"/>
</dbReference>
<evidence type="ECO:0000313" key="7">
    <source>
        <dbReference type="Proteomes" id="UP000762703"/>
    </source>
</evidence>